<dbReference type="OrthoDB" id="1447968at2"/>
<evidence type="ECO:0000313" key="2">
    <source>
        <dbReference type="EMBL" id="QCX39711.1"/>
    </source>
</evidence>
<dbReference type="EMBL" id="CP040749">
    <property type="protein sequence ID" value="QCX39711.1"/>
    <property type="molecule type" value="Genomic_DNA"/>
</dbReference>
<keyword evidence="3" id="KW-1185">Reference proteome</keyword>
<evidence type="ECO:0000313" key="3">
    <source>
        <dbReference type="Proteomes" id="UP000306229"/>
    </source>
</evidence>
<accession>A0A5B7TWN6</accession>
<proteinExistence type="predicted"/>
<sequence>MKNFILKQCIQLKCFVFSTLVVIAFCLQSCDTEIPPTDTDPPTFSFMITGDGFEHTFTQDDDFENFELYVKSNTNYHFLFTAADSGGLRTMEWDIEPKKLFELITPIEEPWQIIPNEFGETM</sequence>
<feature type="chain" id="PRO_5022690393" evidence="1">
    <location>
        <begin position="25"/>
        <end position="122"/>
    </location>
</feature>
<reference evidence="2 3" key="1">
    <citation type="submission" date="2019-05" db="EMBL/GenBank/DDBJ databases">
        <title>Algicella ahnfeltiae gen. nov., sp. nov., a novel marine bacterium of the family Flavobacteriaceae isolated from a red alga.</title>
        <authorList>
            <person name="Nedashkovskaya O.I."/>
            <person name="Kukhlevskiy A.D."/>
            <person name="Kim S.-G."/>
            <person name="Zhukova N.V."/>
            <person name="Mikhailov V.V."/>
        </authorList>
    </citation>
    <scope>NUCLEOTIDE SEQUENCE [LARGE SCALE GENOMIC DNA]</scope>
    <source>
        <strain evidence="2 3">10Alg115</strain>
    </source>
</reference>
<dbReference type="Proteomes" id="UP000306229">
    <property type="component" value="Chromosome"/>
</dbReference>
<organism evidence="2 3">
    <name type="scientific">Aureibaculum algae</name>
    <dbReference type="NCBI Taxonomy" id="2584122"/>
    <lineage>
        <taxon>Bacteria</taxon>
        <taxon>Pseudomonadati</taxon>
        <taxon>Bacteroidota</taxon>
        <taxon>Flavobacteriia</taxon>
        <taxon>Flavobacteriales</taxon>
        <taxon>Flavobacteriaceae</taxon>
        <taxon>Aureibaculum</taxon>
    </lineage>
</organism>
<gene>
    <name evidence="2" type="ORF">FF125_15130</name>
</gene>
<dbReference type="AlphaFoldDB" id="A0A5B7TWN6"/>
<dbReference type="RefSeq" id="WP_138950548.1">
    <property type="nucleotide sequence ID" value="NZ_CP040749.1"/>
</dbReference>
<protein>
    <submittedName>
        <fullName evidence="2">Uncharacterized protein</fullName>
    </submittedName>
</protein>
<name>A0A5B7TWN6_9FLAO</name>
<dbReference type="KEGG" id="fbe:FF125_15130"/>
<evidence type="ECO:0000256" key="1">
    <source>
        <dbReference type="SAM" id="SignalP"/>
    </source>
</evidence>
<feature type="signal peptide" evidence="1">
    <location>
        <begin position="1"/>
        <end position="24"/>
    </location>
</feature>
<keyword evidence="1" id="KW-0732">Signal</keyword>